<feature type="region of interest" description="Disordered" evidence="1">
    <location>
        <begin position="75"/>
        <end position="94"/>
    </location>
</feature>
<comment type="caution">
    <text evidence="2">The sequence shown here is derived from an EMBL/GenBank/DDBJ whole genome shotgun (WGS) entry which is preliminary data.</text>
</comment>
<proteinExistence type="predicted"/>
<feature type="compositionally biased region" description="Basic and acidic residues" evidence="1">
    <location>
        <begin position="498"/>
        <end position="513"/>
    </location>
</feature>
<accession>A0ABQ0CQN0</accession>
<feature type="region of interest" description="Disordered" evidence="1">
    <location>
        <begin position="498"/>
        <end position="520"/>
    </location>
</feature>
<sequence length="520" mass="58581">MACVGVGEQRFKWKQGLKLPKGSASLPSAFDIPVDPQFQPSGYENKINTNAPSVHETNLTPAQIPGNYTAPRLVFNNSNSAPPPPGPGNIAIQQRPSYEGNMGLPSGSSKSTILPPVGIPLDIEAPKVYPPNLSDGPGPNCKFHWMILLDLPREHGPSRAMNACVLLFQRLMEHARAPSAASMLTFWNMLDHATKVLELPKAENGDTKFAMKLYKYCELFWCSGGNQLRGYGEDLDCLMRIVSQLSPHDKQIGEDPRNIIVRNALNALATDVLVDTMINSDAPLGPWLYHVSRLSAPQNLLSPNCQIHHYCFNLHVYAMMPKLIRHPSENKDKIRTYYLLSLDSYRHLDLTVARPVRTPRRRPWPSVAERACHRESQAIRIAISITLNAFLQKWDMLPRERLVEEHSLLCVDAIQLAEQQSTGEAPWPWSAQFIPHSTFAAYCVAQGSTKSRLRQLLDSQRRAPPMWNFLEEAAHWREAPSKLSREIPWFPVYRPRNEPAEKDTAGRKARESMDSFCTVM</sequence>
<evidence type="ECO:0000313" key="3">
    <source>
        <dbReference type="Proteomes" id="UP001562357"/>
    </source>
</evidence>
<dbReference type="Proteomes" id="UP001562357">
    <property type="component" value="Unassembled WGS sequence"/>
</dbReference>
<evidence type="ECO:0000256" key="1">
    <source>
        <dbReference type="SAM" id="MobiDB-lite"/>
    </source>
</evidence>
<organism evidence="2 3">
    <name type="scientific">Epichloe bromicola</name>
    <dbReference type="NCBI Taxonomy" id="79588"/>
    <lineage>
        <taxon>Eukaryota</taxon>
        <taxon>Fungi</taxon>
        <taxon>Dikarya</taxon>
        <taxon>Ascomycota</taxon>
        <taxon>Pezizomycotina</taxon>
        <taxon>Sordariomycetes</taxon>
        <taxon>Hypocreomycetidae</taxon>
        <taxon>Hypocreales</taxon>
        <taxon>Clavicipitaceae</taxon>
        <taxon>Epichloe</taxon>
    </lineage>
</organism>
<gene>
    <name evidence="2" type="primary">g4077</name>
    <name evidence="2" type="ORF">EsDP_00004077</name>
</gene>
<protein>
    <submittedName>
        <fullName evidence="2">Uncharacterized protein</fullName>
    </submittedName>
</protein>
<name>A0ABQ0CQN0_9HYPO</name>
<reference evidence="3" key="1">
    <citation type="submission" date="2024-06" db="EMBL/GenBank/DDBJ databases">
        <title>Draft Genome Sequences of Epichloe bromicola Strains Isolated from Elymus ciliaris.</title>
        <authorList>
            <consortium name="Epichloe bromicola genome sequencing consortium"/>
            <person name="Miura A."/>
            <person name="Imano S."/>
            <person name="Ashida A."/>
            <person name="Sato I."/>
            <person name="Chiba S."/>
            <person name="Tanaka A."/>
            <person name="Camagna M."/>
            <person name="Takemoto D."/>
        </authorList>
    </citation>
    <scope>NUCLEOTIDE SEQUENCE [LARGE SCALE GENOMIC DNA]</scope>
    <source>
        <strain evidence="3">DP</strain>
    </source>
</reference>
<dbReference type="EMBL" id="BAAFGZ010000147">
    <property type="protein sequence ID" value="GAB0135750.1"/>
    <property type="molecule type" value="Genomic_DNA"/>
</dbReference>
<keyword evidence="3" id="KW-1185">Reference proteome</keyword>
<evidence type="ECO:0000313" key="2">
    <source>
        <dbReference type="EMBL" id="GAB0135750.1"/>
    </source>
</evidence>